<feature type="transmembrane region" description="Helical" evidence="1">
    <location>
        <begin position="80"/>
        <end position="100"/>
    </location>
</feature>
<dbReference type="KEGG" id="bbel:109484436"/>
<dbReference type="Proteomes" id="UP000515135">
    <property type="component" value="Unplaced"/>
</dbReference>
<dbReference type="GO" id="GO:0005783">
    <property type="term" value="C:endoplasmic reticulum"/>
    <property type="evidence" value="ECO:0007669"/>
    <property type="project" value="TreeGrafter"/>
</dbReference>
<keyword evidence="1" id="KW-0812">Transmembrane</keyword>
<reference evidence="3" key="1">
    <citation type="submission" date="2025-08" db="UniProtKB">
        <authorList>
            <consortium name="RefSeq"/>
        </authorList>
    </citation>
    <scope>IDENTIFICATION</scope>
    <source>
        <tissue evidence="3">Gonad</tissue>
    </source>
</reference>
<keyword evidence="1" id="KW-0472">Membrane</keyword>
<feature type="transmembrane region" description="Helical" evidence="1">
    <location>
        <begin position="45"/>
        <end position="68"/>
    </location>
</feature>
<dbReference type="GO" id="GO:0006874">
    <property type="term" value="P:intracellular calcium ion homeostasis"/>
    <property type="evidence" value="ECO:0007669"/>
    <property type="project" value="TreeGrafter"/>
</dbReference>
<sequence length="135" mass="15293">MLFSLKEVIQWIGLSAFELWLHVVSLLVFSILLALKLEGVLSTTWWTVFIPLFASDGLHAYFSSIVFLRLNLEGDLRTAGIRTAWSAVVLVLLFAFKMLLCQKLEDQNNLTFAMIMSPVFILLQVLMIRACQVGN</sequence>
<feature type="transmembrane region" description="Helical" evidence="1">
    <location>
        <begin position="112"/>
        <end position="131"/>
    </location>
</feature>
<evidence type="ECO:0000256" key="1">
    <source>
        <dbReference type="SAM" id="Phobius"/>
    </source>
</evidence>
<keyword evidence="2" id="KW-1185">Reference proteome</keyword>
<evidence type="ECO:0000313" key="2">
    <source>
        <dbReference type="Proteomes" id="UP000515135"/>
    </source>
</evidence>
<dbReference type="GeneID" id="109484436"/>
<name>A0A6P4ZPX7_BRABE</name>
<organism evidence="2 3">
    <name type="scientific">Branchiostoma belcheri</name>
    <name type="common">Amphioxus</name>
    <dbReference type="NCBI Taxonomy" id="7741"/>
    <lineage>
        <taxon>Eukaryota</taxon>
        <taxon>Metazoa</taxon>
        <taxon>Chordata</taxon>
        <taxon>Cephalochordata</taxon>
        <taxon>Leptocardii</taxon>
        <taxon>Amphioxiformes</taxon>
        <taxon>Branchiostomatidae</taxon>
        <taxon>Branchiostoma</taxon>
    </lineage>
</organism>
<evidence type="ECO:0000313" key="3">
    <source>
        <dbReference type="RefSeq" id="XP_019643245.1"/>
    </source>
</evidence>
<gene>
    <name evidence="3" type="primary">LOC109484436</name>
</gene>
<dbReference type="OrthoDB" id="6234541at2759"/>
<dbReference type="PANTHER" id="PTHR13568:SF9">
    <property type="entry name" value="TRANSMEMBRANE PROTEIN 203"/>
    <property type="match status" value="1"/>
</dbReference>
<dbReference type="AlphaFoldDB" id="A0A6P4ZPX7"/>
<accession>A0A6P4ZPX7</accession>
<keyword evidence="1" id="KW-1133">Transmembrane helix</keyword>
<dbReference type="Pfam" id="PF10269">
    <property type="entry name" value="Tmemb_185A"/>
    <property type="match status" value="1"/>
</dbReference>
<protein>
    <submittedName>
        <fullName evidence="3">Transmembrane protein 203-like</fullName>
    </submittedName>
</protein>
<dbReference type="PANTHER" id="PTHR13568">
    <property type="entry name" value="FAM11A, B PROTEIN"/>
    <property type="match status" value="1"/>
</dbReference>
<dbReference type="CDD" id="cd22816">
    <property type="entry name" value="TMEM203"/>
    <property type="match status" value="1"/>
</dbReference>
<dbReference type="RefSeq" id="XP_019643245.1">
    <property type="nucleotide sequence ID" value="XM_019787686.1"/>
</dbReference>
<proteinExistence type="predicted"/>
<feature type="transmembrane region" description="Helical" evidence="1">
    <location>
        <begin position="12"/>
        <end position="33"/>
    </location>
</feature>
<dbReference type="InterPro" id="IPR019396">
    <property type="entry name" value="TM_Fragile-X-F-assoc"/>
</dbReference>